<reference evidence="10" key="1">
    <citation type="submission" date="2025-08" db="UniProtKB">
        <authorList>
            <consortium name="Ensembl"/>
        </authorList>
    </citation>
    <scope>IDENTIFICATION</scope>
</reference>
<dbReference type="GO" id="GO:0005737">
    <property type="term" value="C:cytoplasm"/>
    <property type="evidence" value="ECO:0007669"/>
    <property type="project" value="UniProtKB-ARBA"/>
</dbReference>
<feature type="transmembrane region" description="Helical" evidence="9">
    <location>
        <begin position="44"/>
        <end position="65"/>
    </location>
</feature>
<dbReference type="InterPro" id="IPR011691">
    <property type="entry name" value="Vesicle_transpt_SFT2"/>
</dbReference>
<dbReference type="Proteomes" id="UP000694555">
    <property type="component" value="Unplaced"/>
</dbReference>
<keyword evidence="11" id="KW-1185">Reference proteome</keyword>
<dbReference type="GO" id="GO:0012505">
    <property type="term" value="C:endomembrane system"/>
    <property type="evidence" value="ECO:0007669"/>
    <property type="project" value="UniProtKB-ARBA"/>
</dbReference>
<comment type="subcellular location">
    <subcellularLocation>
        <location evidence="2 9">Membrane</location>
        <topology evidence="2 9">Multi-pass membrane protein</topology>
    </subcellularLocation>
</comment>
<feature type="transmembrane region" description="Helical" evidence="9">
    <location>
        <begin position="107"/>
        <end position="127"/>
    </location>
</feature>
<evidence type="ECO:0000256" key="8">
    <source>
        <dbReference type="ARBA" id="ARBA00025800"/>
    </source>
</evidence>
<dbReference type="GO" id="GO:0016192">
    <property type="term" value="P:vesicle-mediated transport"/>
    <property type="evidence" value="ECO:0007669"/>
    <property type="project" value="InterPro"/>
</dbReference>
<feature type="transmembrane region" description="Helical" evidence="9">
    <location>
        <begin position="18"/>
        <end position="38"/>
    </location>
</feature>
<evidence type="ECO:0000313" key="11">
    <source>
        <dbReference type="Proteomes" id="UP000694555"/>
    </source>
</evidence>
<dbReference type="PANTHER" id="PTHR23137:SF1">
    <property type="entry name" value="VESICLE TRANSPORT PROTEIN SFT2B"/>
    <property type="match status" value="1"/>
</dbReference>
<dbReference type="GO" id="GO:0015031">
    <property type="term" value="P:protein transport"/>
    <property type="evidence" value="ECO:0007669"/>
    <property type="project" value="UniProtKB-KW"/>
</dbReference>
<proteinExistence type="inferred from homology"/>
<evidence type="ECO:0000256" key="2">
    <source>
        <dbReference type="ARBA" id="ARBA00004141"/>
    </source>
</evidence>
<name>A0A8B9YX28_9AVES</name>
<evidence type="ECO:0000256" key="5">
    <source>
        <dbReference type="ARBA" id="ARBA00022927"/>
    </source>
</evidence>
<evidence type="ECO:0000256" key="4">
    <source>
        <dbReference type="ARBA" id="ARBA00022692"/>
    </source>
</evidence>
<evidence type="ECO:0000256" key="1">
    <source>
        <dbReference type="ARBA" id="ARBA00003566"/>
    </source>
</evidence>
<reference evidence="10" key="2">
    <citation type="submission" date="2025-09" db="UniProtKB">
        <authorList>
            <consortium name="Ensembl"/>
        </authorList>
    </citation>
    <scope>IDENTIFICATION</scope>
</reference>
<accession>A0A8B9YX28</accession>
<dbReference type="Pfam" id="PF04178">
    <property type="entry name" value="Got1"/>
    <property type="match status" value="1"/>
</dbReference>
<keyword evidence="3 9" id="KW-0813">Transport</keyword>
<keyword evidence="6 9" id="KW-1133">Transmembrane helix</keyword>
<comment type="similarity">
    <text evidence="8 9">Belongs to the SFT2 family.</text>
</comment>
<comment type="function">
    <text evidence="1 9">May be involved in fusion of retrograde transport vesicles derived from an endocytic compartment with the Golgi complex.</text>
</comment>
<feature type="transmembrane region" description="Helical" evidence="9">
    <location>
        <begin position="77"/>
        <end position="95"/>
    </location>
</feature>
<evidence type="ECO:0000256" key="6">
    <source>
        <dbReference type="ARBA" id="ARBA00022989"/>
    </source>
</evidence>
<evidence type="ECO:0000313" key="10">
    <source>
        <dbReference type="Ensembl" id="ENSBJAP00000000961.1"/>
    </source>
</evidence>
<dbReference type="AlphaFoldDB" id="A0A8B9YX28"/>
<keyword evidence="7 9" id="KW-0472">Membrane</keyword>
<dbReference type="Ensembl" id="ENSBJAT00000000988.1">
    <property type="protein sequence ID" value="ENSBJAP00000000961.1"/>
    <property type="gene ID" value="ENSBJAG00000000754.1"/>
</dbReference>
<protein>
    <recommendedName>
        <fullName evidence="9">Vesicle transport protein</fullName>
    </recommendedName>
</protein>
<organism evidence="10 11">
    <name type="scientific">Buteo japonicus</name>
    <dbReference type="NCBI Taxonomy" id="224669"/>
    <lineage>
        <taxon>Eukaryota</taxon>
        <taxon>Metazoa</taxon>
        <taxon>Chordata</taxon>
        <taxon>Craniata</taxon>
        <taxon>Vertebrata</taxon>
        <taxon>Euteleostomi</taxon>
        <taxon>Archelosauria</taxon>
        <taxon>Archosauria</taxon>
        <taxon>Dinosauria</taxon>
        <taxon>Saurischia</taxon>
        <taxon>Theropoda</taxon>
        <taxon>Coelurosauria</taxon>
        <taxon>Aves</taxon>
        <taxon>Neognathae</taxon>
        <taxon>Neoaves</taxon>
        <taxon>Telluraves</taxon>
        <taxon>Accipitrimorphae</taxon>
        <taxon>Accipitriformes</taxon>
        <taxon>Accipitridae</taxon>
        <taxon>Accipitrinae</taxon>
        <taxon>Buteo</taxon>
    </lineage>
</organism>
<keyword evidence="4 9" id="KW-0812">Transmembrane</keyword>
<evidence type="ECO:0000256" key="9">
    <source>
        <dbReference type="RuleBase" id="RU363111"/>
    </source>
</evidence>
<dbReference type="PANTHER" id="PTHR23137">
    <property type="entry name" value="VESICLE TRANSPORT PROTEIN-RELATED"/>
    <property type="match status" value="1"/>
</dbReference>
<evidence type="ECO:0000256" key="3">
    <source>
        <dbReference type="ARBA" id="ARBA00022448"/>
    </source>
</evidence>
<dbReference type="InterPro" id="IPR007305">
    <property type="entry name" value="Vesicle_transpt_Got1/SFT2"/>
</dbReference>
<sequence>MAVIDATSLGWGTRVKGFVACFAIGCLCSLLGSCLLWVPKKGLILFAVFYTLGNIASIGSTLFLMGPMKQLKRMFEPTRLIATIVMLFWPTFYWGREGKVKIAVKFQALNCLKCMCFLSLQLFHVLFESLISGRWFNFHETVLPF</sequence>
<evidence type="ECO:0000256" key="7">
    <source>
        <dbReference type="ARBA" id="ARBA00023136"/>
    </source>
</evidence>
<keyword evidence="5 9" id="KW-0653">Protein transport</keyword>
<dbReference type="GO" id="GO:0016020">
    <property type="term" value="C:membrane"/>
    <property type="evidence" value="ECO:0007669"/>
    <property type="project" value="UniProtKB-SubCell"/>
</dbReference>